<evidence type="ECO:0000313" key="1">
    <source>
        <dbReference type="EMBL" id="SVD77019.1"/>
    </source>
</evidence>
<protein>
    <submittedName>
        <fullName evidence="1">Uncharacterized protein</fullName>
    </submittedName>
</protein>
<proteinExistence type="predicted"/>
<name>A0A382Y1V2_9ZZZZ</name>
<organism evidence="1">
    <name type="scientific">marine metagenome</name>
    <dbReference type="NCBI Taxonomy" id="408172"/>
    <lineage>
        <taxon>unclassified sequences</taxon>
        <taxon>metagenomes</taxon>
        <taxon>ecological metagenomes</taxon>
    </lineage>
</organism>
<reference evidence="1" key="1">
    <citation type="submission" date="2018-05" db="EMBL/GenBank/DDBJ databases">
        <authorList>
            <person name="Lanie J.A."/>
            <person name="Ng W.-L."/>
            <person name="Kazmierczak K.M."/>
            <person name="Andrzejewski T.M."/>
            <person name="Davidsen T.M."/>
            <person name="Wayne K.J."/>
            <person name="Tettelin H."/>
            <person name="Glass J.I."/>
            <person name="Rusch D."/>
            <person name="Podicherti R."/>
            <person name="Tsui H.-C.T."/>
            <person name="Winkler M.E."/>
        </authorList>
    </citation>
    <scope>NUCLEOTIDE SEQUENCE</scope>
</reference>
<dbReference type="EMBL" id="UINC01172115">
    <property type="protein sequence ID" value="SVD77019.1"/>
    <property type="molecule type" value="Genomic_DNA"/>
</dbReference>
<gene>
    <name evidence="1" type="ORF">METZ01_LOCUS429873</name>
</gene>
<dbReference type="AlphaFoldDB" id="A0A382Y1V2"/>
<sequence length="61" mass="6788">MAFLTNISALKSLGDPIKSLLFPHQCILCNVGDPHIPDSFAPFEIPGYIIQPDRMDFKRTG</sequence>
<accession>A0A382Y1V2</accession>